<evidence type="ECO:0000313" key="2">
    <source>
        <dbReference type="EMBL" id="JAC56776.1"/>
    </source>
</evidence>
<evidence type="ECO:0000256" key="1">
    <source>
        <dbReference type="SAM" id="MobiDB-lite"/>
    </source>
</evidence>
<feature type="compositionally biased region" description="Basic residues" evidence="1">
    <location>
        <begin position="94"/>
        <end position="104"/>
    </location>
</feature>
<reference evidence="2" key="1">
    <citation type="journal article" date="2014" name="BMC Genomics">
        <title>Characterizing the developmental transcriptome of the oriental fruit fly, Bactrocera dorsalis (Diptera: Tephritidae) through comparative genomic analysis with Drosophila melanogaster utilizing modENCODE datasets.</title>
        <authorList>
            <person name="Geib S.M."/>
            <person name="Calla B."/>
            <person name="Hall B."/>
            <person name="Hou S."/>
            <person name="Manoukis N.C."/>
        </authorList>
    </citation>
    <scope>NUCLEOTIDE SEQUENCE</scope>
    <source>
        <strain evidence="2">Punador</strain>
    </source>
</reference>
<dbReference type="OrthoDB" id="427002at2759"/>
<protein>
    <submittedName>
        <fullName evidence="2">Uncharacterized protein</fullName>
    </submittedName>
</protein>
<feature type="region of interest" description="Disordered" evidence="1">
    <location>
        <begin position="61"/>
        <end position="104"/>
    </location>
</feature>
<dbReference type="EMBL" id="GAKP01002176">
    <property type="protein sequence ID" value="JAC56776.1"/>
    <property type="molecule type" value="Transcribed_RNA"/>
</dbReference>
<proteinExistence type="predicted"/>
<organism evidence="2">
    <name type="scientific">Bactrocera dorsalis</name>
    <name type="common">Oriental fruit fly</name>
    <name type="synonym">Dacus dorsalis</name>
    <dbReference type="NCBI Taxonomy" id="27457"/>
    <lineage>
        <taxon>Eukaryota</taxon>
        <taxon>Metazoa</taxon>
        <taxon>Ecdysozoa</taxon>
        <taxon>Arthropoda</taxon>
        <taxon>Hexapoda</taxon>
        <taxon>Insecta</taxon>
        <taxon>Pterygota</taxon>
        <taxon>Neoptera</taxon>
        <taxon>Endopterygota</taxon>
        <taxon>Diptera</taxon>
        <taxon>Brachycera</taxon>
        <taxon>Muscomorpha</taxon>
        <taxon>Tephritoidea</taxon>
        <taxon>Tephritidae</taxon>
        <taxon>Bactrocera</taxon>
        <taxon>Bactrocera</taxon>
    </lineage>
</organism>
<feature type="compositionally biased region" description="Basic residues" evidence="1">
    <location>
        <begin position="75"/>
        <end position="85"/>
    </location>
</feature>
<sequence length="104" mass="11977">MVVKAMEHKSNLKPVNQTTIIKKQNNKNELHMVELNGSKSNGTQIEFEAKNIERNHINTKKQKGDLPSLLEGKPIKRQHKLKQKSKPIGLLKNYKSKTHKTKKN</sequence>
<dbReference type="AlphaFoldDB" id="A0A034WML2"/>
<name>A0A034WML2_BACDO</name>
<accession>A0A034WML2</accession>